<dbReference type="EMBL" id="CP050855">
    <property type="protein sequence ID" value="QLH62878.1"/>
    <property type="molecule type" value="Genomic_DNA"/>
</dbReference>
<reference evidence="1 2" key="1">
    <citation type="journal article" date="2014" name="Genome Announc.">
        <title>Whole-Genome Sequence of Serratia symbiotica Strain CWBI-2.3T, a Free-Living Symbiont of the Black Bean Aphid Aphis fabae.</title>
        <authorList>
            <person name="Foray V."/>
            <person name="Grigorescu A.S."/>
            <person name="Sabri A."/>
            <person name="Haubruge E."/>
            <person name="Lognay G."/>
            <person name="Francis F."/>
            <person name="Fauconnier M.L."/>
            <person name="Hance T."/>
            <person name="Thonart P."/>
        </authorList>
    </citation>
    <scope>NUCLEOTIDE SEQUENCE [LARGE SCALE GENOMIC DNA]</scope>
    <source>
        <strain evidence="1">CWBI-2.3</strain>
    </source>
</reference>
<sequence>MLKNETNIILNIHNDEDGIVSVIEKSLIRYYSVNGFHHDQFEDNYLNYLRMLFTGHQFYFLDKEKLLSYKDQIFSTVMSIVRDDLLENVEPVELYQSCQWQPEAVEMVLAELFNNRLLLSIISH</sequence>
<dbReference type="AlphaFoldDB" id="A0A7D5SSN0"/>
<organism evidence="1 2">
    <name type="scientific">Serratia symbiotica</name>
    <dbReference type="NCBI Taxonomy" id="138074"/>
    <lineage>
        <taxon>Bacteria</taxon>
        <taxon>Pseudomonadati</taxon>
        <taxon>Pseudomonadota</taxon>
        <taxon>Gammaproteobacteria</taxon>
        <taxon>Enterobacterales</taxon>
        <taxon>Yersiniaceae</taxon>
        <taxon>Serratia</taxon>
    </lineage>
</organism>
<dbReference type="GeneID" id="93736434"/>
<evidence type="ECO:0000313" key="2">
    <source>
        <dbReference type="Proteomes" id="UP000042738"/>
    </source>
</evidence>
<dbReference type="Proteomes" id="UP000042738">
    <property type="component" value="Chromosome"/>
</dbReference>
<name>A0A7D5SSN0_9GAMM</name>
<proteinExistence type="predicted"/>
<accession>A0A7D5SSN0</accession>
<dbReference type="RefSeq" id="WP_185899932.1">
    <property type="nucleotide sequence ID" value="NZ_CP050855.1"/>
</dbReference>
<protein>
    <submittedName>
        <fullName evidence="1">Uncharacterized protein</fullName>
    </submittedName>
</protein>
<gene>
    <name evidence="1" type="ORF">SYMBAF_07960</name>
</gene>
<evidence type="ECO:0000313" key="1">
    <source>
        <dbReference type="EMBL" id="QLH62878.1"/>
    </source>
</evidence>